<dbReference type="PANTHER" id="PTHR24243:SF230">
    <property type="entry name" value="G-PROTEIN COUPLED RECEPTORS FAMILY 1 PROFILE DOMAIN-CONTAINING PROTEIN"/>
    <property type="match status" value="1"/>
</dbReference>
<evidence type="ECO:0000313" key="10">
    <source>
        <dbReference type="EMBL" id="CAF1067944.1"/>
    </source>
</evidence>
<evidence type="ECO:0000256" key="6">
    <source>
        <dbReference type="ARBA" id="ARBA00023170"/>
    </source>
</evidence>
<dbReference type="InterPro" id="IPR000276">
    <property type="entry name" value="GPCR_Rhodpsn"/>
</dbReference>
<reference evidence="10" key="1">
    <citation type="submission" date="2021-02" db="EMBL/GenBank/DDBJ databases">
        <authorList>
            <person name="Nowell W R."/>
        </authorList>
    </citation>
    <scope>NUCLEOTIDE SEQUENCE</scope>
</reference>
<keyword evidence="6" id="KW-0675">Receptor</keyword>
<dbReference type="Proteomes" id="UP000663823">
    <property type="component" value="Unassembled WGS sequence"/>
</dbReference>
<evidence type="ECO:0000256" key="7">
    <source>
        <dbReference type="ARBA" id="ARBA00023224"/>
    </source>
</evidence>
<gene>
    <name evidence="11" type="ORF">OTI717_LOCUS25948</name>
    <name evidence="10" type="ORF">RFH988_LOCUS17613</name>
</gene>
<evidence type="ECO:0000256" key="4">
    <source>
        <dbReference type="ARBA" id="ARBA00023040"/>
    </source>
</evidence>
<name>A0A814LPP4_9BILA</name>
<feature type="transmembrane region" description="Helical" evidence="8">
    <location>
        <begin position="92"/>
        <end position="115"/>
    </location>
</feature>
<dbReference type="EMBL" id="CAJNOO010000948">
    <property type="protein sequence ID" value="CAF1067944.1"/>
    <property type="molecule type" value="Genomic_DNA"/>
</dbReference>
<feature type="domain" description="G-protein coupled receptors family 1 profile" evidence="9">
    <location>
        <begin position="29"/>
        <end position="283"/>
    </location>
</feature>
<proteinExistence type="predicted"/>
<sequence>MTSLSTILMFTQQYTLSTIIIIVIMGLIGNSLVILIFTKIKIFRNNQCVFYLMVESIVNIALLIYNFILRLLTVRYGFNIWYSSPVWCKIRIIIGQTFVLVLFSTICFTAFDQFLATSYSVYLRYKSSLKLARNLVIVGICFSLCHSVAFGVFFDAKPPGDCAASYPILIRYYSYFFYPILSGLLPIVVAGSFSILACRNVRRIIRRQVPIVRRRLDRQLTKLVLLRVSFLIIFNTPFVIYRVYSINIIINPTDSMRIAVERLVQAIINSVLYLNYAVNFYIFWLSSSQYRRQVRYVLIKKYWQQWKQRFHPHNNQIGPSNAPPVTSIELE</sequence>
<dbReference type="PRINTS" id="PR00237">
    <property type="entry name" value="GPCRRHODOPSN"/>
</dbReference>
<dbReference type="OrthoDB" id="10000433at2759"/>
<dbReference type="CDD" id="cd00637">
    <property type="entry name" value="7tm_classA_rhodopsin-like"/>
    <property type="match status" value="1"/>
</dbReference>
<evidence type="ECO:0000256" key="3">
    <source>
        <dbReference type="ARBA" id="ARBA00022989"/>
    </source>
</evidence>
<dbReference type="GO" id="GO:0004930">
    <property type="term" value="F:G protein-coupled receptor activity"/>
    <property type="evidence" value="ECO:0007669"/>
    <property type="project" value="UniProtKB-KW"/>
</dbReference>
<dbReference type="AlphaFoldDB" id="A0A814LPP4"/>
<feature type="transmembrane region" description="Helical" evidence="8">
    <location>
        <begin position="264"/>
        <end position="285"/>
    </location>
</feature>
<dbReference type="InterPro" id="IPR017452">
    <property type="entry name" value="GPCR_Rhodpsn_7TM"/>
</dbReference>
<organism evidence="10 12">
    <name type="scientific">Rotaria sordida</name>
    <dbReference type="NCBI Taxonomy" id="392033"/>
    <lineage>
        <taxon>Eukaryota</taxon>
        <taxon>Metazoa</taxon>
        <taxon>Spiralia</taxon>
        <taxon>Gnathifera</taxon>
        <taxon>Rotifera</taxon>
        <taxon>Eurotatoria</taxon>
        <taxon>Bdelloidea</taxon>
        <taxon>Philodinida</taxon>
        <taxon>Philodinidae</taxon>
        <taxon>Rotaria</taxon>
    </lineage>
</organism>
<evidence type="ECO:0000313" key="11">
    <source>
        <dbReference type="EMBL" id="CAF3942659.1"/>
    </source>
</evidence>
<evidence type="ECO:0000256" key="5">
    <source>
        <dbReference type="ARBA" id="ARBA00023136"/>
    </source>
</evidence>
<keyword evidence="4" id="KW-0297">G-protein coupled receptor</keyword>
<evidence type="ECO:0000259" key="9">
    <source>
        <dbReference type="PROSITE" id="PS50262"/>
    </source>
</evidence>
<keyword evidence="5 8" id="KW-0472">Membrane</keyword>
<dbReference type="SUPFAM" id="SSF81321">
    <property type="entry name" value="Family A G protein-coupled receptor-like"/>
    <property type="match status" value="1"/>
</dbReference>
<dbReference type="PANTHER" id="PTHR24243">
    <property type="entry name" value="G-PROTEIN COUPLED RECEPTOR"/>
    <property type="match status" value="1"/>
</dbReference>
<accession>A0A814LPP4</accession>
<comment type="subcellular location">
    <subcellularLocation>
        <location evidence="1">Membrane</location>
        <topology evidence="1">Multi-pass membrane protein</topology>
    </subcellularLocation>
</comment>
<comment type="caution">
    <text evidence="10">The sequence shown here is derived from an EMBL/GenBank/DDBJ whole genome shotgun (WGS) entry which is preliminary data.</text>
</comment>
<feature type="transmembrane region" description="Helical" evidence="8">
    <location>
        <begin position="14"/>
        <end position="37"/>
    </location>
</feature>
<keyword evidence="7" id="KW-0807">Transducer</keyword>
<evidence type="ECO:0000256" key="1">
    <source>
        <dbReference type="ARBA" id="ARBA00004141"/>
    </source>
</evidence>
<feature type="transmembrane region" description="Helical" evidence="8">
    <location>
        <begin position="223"/>
        <end position="244"/>
    </location>
</feature>
<keyword evidence="2 8" id="KW-0812">Transmembrane</keyword>
<dbReference type="PROSITE" id="PS50262">
    <property type="entry name" value="G_PROTEIN_RECEP_F1_2"/>
    <property type="match status" value="1"/>
</dbReference>
<protein>
    <recommendedName>
        <fullName evidence="9">G-protein coupled receptors family 1 profile domain-containing protein</fullName>
    </recommendedName>
</protein>
<feature type="transmembrane region" description="Helical" evidence="8">
    <location>
        <begin position="49"/>
        <end position="72"/>
    </location>
</feature>
<dbReference type="Gene3D" id="1.20.1070.10">
    <property type="entry name" value="Rhodopsin 7-helix transmembrane proteins"/>
    <property type="match status" value="1"/>
</dbReference>
<evidence type="ECO:0000256" key="8">
    <source>
        <dbReference type="SAM" id="Phobius"/>
    </source>
</evidence>
<dbReference type="EMBL" id="CAJOAX010005294">
    <property type="protein sequence ID" value="CAF3942659.1"/>
    <property type="molecule type" value="Genomic_DNA"/>
</dbReference>
<feature type="transmembrane region" description="Helical" evidence="8">
    <location>
        <begin position="135"/>
        <end position="156"/>
    </location>
</feature>
<evidence type="ECO:0000256" key="2">
    <source>
        <dbReference type="ARBA" id="ARBA00022692"/>
    </source>
</evidence>
<evidence type="ECO:0000313" key="12">
    <source>
        <dbReference type="Proteomes" id="UP000663882"/>
    </source>
</evidence>
<dbReference type="GO" id="GO:0005886">
    <property type="term" value="C:plasma membrane"/>
    <property type="evidence" value="ECO:0007669"/>
    <property type="project" value="TreeGrafter"/>
</dbReference>
<feature type="transmembrane region" description="Helical" evidence="8">
    <location>
        <begin position="176"/>
        <end position="198"/>
    </location>
</feature>
<dbReference type="Proteomes" id="UP000663882">
    <property type="component" value="Unassembled WGS sequence"/>
</dbReference>
<keyword evidence="3 8" id="KW-1133">Transmembrane helix</keyword>